<dbReference type="GO" id="GO:0039648">
    <property type="term" value="P:symbiont-mediated perturbation of host ubiquitin-like protein modification"/>
    <property type="evidence" value="ECO:0007669"/>
    <property type="project" value="UniProtKB-UniRule"/>
</dbReference>
<keyword evidence="15 16" id="KW-1119">Modulation of host cell apoptosis by virus</keyword>
<keyword evidence="13 16" id="KW-1035">Host cytoplasm</keyword>
<dbReference type="GO" id="GO:0006355">
    <property type="term" value="P:regulation of DNA-templated transcription"/>
    <property type="evidence" value="ECO:0007669"/>
    <property type="project" value="UniProtKB-UniRule"/>
</dbReference>
<evidence type="ECO:0000256" key="13">
    <source>
        <dbReference type="ARBA" id="ARBA00023200"/>
    </source>
</evidence>
<keyword evidence="6 16" id="KW-0479">Metal-binding</keyword>
<dbReference type="GO" id="GO:0052170">
    <property type="term" value="P:symbiont-mediated suppression of host innate immune response"/>
    <property type="evidence" value="ECO:0007669"/>
    <property type="project" value="UniProtKB-KW"/>
</dbReference>
<evidence type="ECO:0000256" key="5">
    <source>
        <dbReference type="ARBA" id="ARBA00022632"/>
    </source>
</evidence>
<dbReference type="Proteomes" id="UP000290398">
    <property type="component" value="Segment"/>
</dbReference>
<evidence type="ECO:0000256" key="12">
    <source>
        <dbReference type="ARBA" id="ARBA00023163"/>
    </source>
</evidence>
<keyword evidence="3 16" id="KW-1048">Host nucleus</keyword>
<evidence type="ECO:0000256" key="14">
    <source>
        <dbReference type="ARBA" id="ARBA00023280"/>
    </source>
</evidence>
<dbReference type="GO" id="GO:0030430">
    <property type="term" value="C:host cell cytoplasm"/>
    <property type="evidence" value="ECO:0007669"/>
    <property type="project" value="UniProtKB-SubCell"/>
</dbReference>
<comment type="subcellular location">
    <subcellularLocation>
        <location evidence="16 17">Host cytoplasm</location>
    </subcellularLocation>
    <subcellularLocation>
        <location evidence="16 17">Host nucleus</location>
    </subcellularLocation>
</comment>
<keyword evidence="5 16" id="KW-1090">Inhibition of host innate immune response by virus</keyword>
<dbReference type="HAMAP" id="MF_04006">
    <property type="entry name" value="HPV_E6"/>
    <property type="match status" value="1"/>
</dbReference>
<dbReference type="GO" id="GO:0039502">
    <property type="term" value="P:symbiont-mediated suppression of host type I interferon-mediated signaling pathway"/>
    <property type="evidence" value="ECO:0007669"/>
    <property type="project" value="UniProtKB-UniRule"/>
</dbReference>
<keyword evidence="14 16" id="KW-0899">Viral immunoevasion</keyword>
<evidence type="ECO:0000256" key="10">
    <source>
        <dbReference type="ARBA" id="ARBA00023125"/>
    </source>
</evidence>
<keyword evidence="11 16" id="KW-0010">Activator</keyword>
<dbReference type="GO" id="GO:0003677">
    <property type="term" value="F:DNA binding"/>
    <property type="evidence" value="ECO:0007669"/>
    <property type="project" value="UniProtKB-UniRule"/>
</dbReference>
<comment type="caution">
    <text evidence="16">Lacks conserved residue(s) required for the propagation of feature annotation.</text>
</comment>
<evidence type="ECO:0000256" key="6">
    <source>
        <dbReference type="ARBA" id="ARBA00022723"/>
    </source>
</evidence>
<accession>A0A2D2ALW7</accession>
<keyword evidence="4 16" id="KW-0945">Host-virus interaction</keyword>
<dbReference type="GO" id="GO:0042025">
    <property type="term" value="C:host cell nucleus"/>
    <property type="evidence" value="ECO:0007669"/>
    <property type="project" value="UniProtKB-SubCell"/>
</dbReference>
<keyword evidence="9 16" id="KW-0805">Transcription regulation</keyword>
<evidence type="ECO:0000256" key="2">
    <source>
        <dbReference type="ARBA" id="ARBA00022518"/>
    </source>
</evidence>
<evidence type="ECO:0000256" key="1">
    <source>
        <dbReference type="ARBA" id="ARBA00006346"/>
    </source>
</evidence>
<evidence type="ECO:0000313" key="18">
    <source>
        <dbReference type="EMBL" id="ATQ38456.1"/>
    </source>
</evidence>
<evidence type="ECO:0000256" key="11">
    <source>
        <dbReference type="ARBA" id="ARBA00023159"/>
    </source>
</evidence>
<evidence type="ECO:0000256" key="3">
    <source>
        <dbReference type="ARBA" id="ARBA00022562"/>
    </source>
</evidence>
<feature type="zinc finger region" evidence="16">
    <location>
        <begin position="27"/>
        <end position="63"/>
    </location>
</feature>
<evidence type="ECO:0000256" key="15">
    <source>
        <dbReference type="ARBA" id="ARBA00023323"/>
    </source>
</evidence>
<evidence type="ECO:0000256" key="7">
    <source>
        <dbReference type="ARBA" id="ARBA00022771"/>
    </source>
</evidence>
<evidence type="ECO:0000256" key="9">
    <source>
        <dbReference type="ARBA" id="ARBA00023015"/>
    </source>
</evidence>
<keyword evidence="12 16" id="KW-0804">Transcription</keyword>
<dbReference type="Gene3D" id="3.30.240.40">
    <property type="entry name" value="E6 early regulatory protein"/>
    <property type="match status" value="2"/>
</dbReference>
<comment type="similarity">
    <text evidence="1 16 17">Belongs to the papillomaviridae E6 protein family.</text>
</comment>
<feature type="zinc finger region" evidence="16">
    <location>
        <begin position="100"/>
        <end position="136"/>
    </location>
</feature>
<dbReference type="InterPro" id="IPR038575">
    <property type="entry name" value="E6_sf"/>
</dbReference>
<keyword evidence="7 16" id="KW-0863">Zinc-finger</keyword>
<comment type="subunit">
    <text evidence="16">Forms homodimers. Interacts with ubiquitin-protein ligase UBE3A/E6-AP; this interaction stimulates UBE3A ubiquitin activity. Interacts with host BAK1.</text>
</comment>
<dbReference type="GO" id="GO:0008270">
    <property type="term" value="F:zinc ion binding"/>
    <property type="evidence" value="ECO:0007669"/>
    <property type="project" value="UniProtKB-KW"/>
</dbReference>
<comment type="function">
    <text evidence="16">Plays a major role in the induction and maintenance of cellular transformation. E6 associates with host UBE3A/E6-AP ubiquitin-protein ligase and modulates its activity. Protects host keratinocytes from apoptosis by mediating the degradation of host BAK1. May also inhibit host immune response.</text>
</comment>
<evidence type="ECO:0000256" key="4">
    <source>
        <dbReference type="ARBA" id="ARBA00022581"/>
    </source>
</evidence>
<dbReference type="InterPro" id="IPR001334">
    <property type="entry name" value="E6"/>
</dbReference>
<name>A0A2D2ALW7_9PAPI</name>
<dbReference type="Pfam" id="PF00518">
    <property type="entry name" value="E6"/>
    <property type="match status" value="1"/>
</dbReference>
<evidence type="ECO:0000256" key="17">
    <source>
        <dbReference type="RuleBase" id="RU363123"/>
    </source>
</evidence>
<dbReference type="GO" id="GO:0052150">
    <property type="term" value="P:symbiont-mediated perturbation of host apoptosis"/>
    <property type="evidence" value="ECO:0007669"/>
    <property type="project" value="UniProtKB-KW"/>
</dbReference>
<protein>
    <recommendedName>
        <fullName evidence="16 17">Protein E6</fullName>
    </recommendedName>
</protein>
<organism evidence="18">
    <name type="scientific">Gammapapillomavirus 18</name>
    <dbReference type="NCBI Taxonomy" id="1513263"/>
    <lineage>
        <taxon>Viruses</taxon>
        <taxon>Monodnaviria</taxon>
        <taxon>Shotokuvirae</taxon>
        <taxon>Cossaviricota</taxon>
        <taxon>Papovaviricetes</taxon>
        <taxon>Zurhausenvirales</taxon>
        <taxon>Papillomaviridae</taxon>
        <taxon>Firstpapillomavirinae</taxon>
        <taxon>Gammapapillomavirus</taxon>
    </lineage>
</organism>
<proteinExistence type="inferred from homology"/>
<keyword evidence="8 16" id="KW-0862">Zinc</keyword>
<dbReference type="GO" id="GO:0006351">
    <property type="term" value="P:DNA-templated transcription"/>
    <property type="evidence" value="ECO:0007669"/>
    <property type="project" value="UniProtKB-UniRule"/>
</dbReference>
<keyword evidence="10 16" id="KW-0238">DNA-binding</keyword>
<gene>
    <name evidence="16 18" type="primary">E6</name>
</gene>
<evidence type="ECO:0000256" key="8">
    <source>
        <dbReference type="ARBA" id="ARBA00022833"/>
    </source>
</evidence>
<dbReference type="EMBL" id="MF588731">
    <property type="protein sequence ID" value="ATQ38456.1"/>
    <property type="molecule type" value="Genomic_DNA"/>
</dbReference>
<evidence type="ECO:0000256" key="16">
    <source>
        <dbReference type="HAMAP-Rule" id="MF_04006"/>
    </source>
</evidence>
<keyword evidence="2 16" id="KW-0244">Early protein</keyword>
<reference evidence="18" key="1">
    <citation type="journal article" date="2018" name="MSphere">
        <title>Metagenomic Discovery of 83 New Human Papillomavirus Types in Patients with Immunodeficiency.</title>
        <authorList>
            <person name="Pastrana D.V."/>
            <person name="Peretti A."/>
            <person name="Welch N.L."/>
            <person name="Borgogna C."/>
            <person name="Olivero C."/>
            <person name="Badolato R."/>
            <person name="Notarangelo L.D."/>
            <person name="Gariglio M."/>
            <person name="FitzGerald P.C."/>
            <person name="McIntosh C.E."/>
            <person name="Reeves J."/>
            <person name="Starrett G.J."/>
            <person name="Bliskovsky V."/>
            <person name="Velez D."/>
            <person name="Brownell I."/>
            <person name="Yarchoan R."/>
            <person name="Wyvill K.M."/>
            <person name="Uldrick T.S."/>
            <person name="Maldarelli F."/>
            <person name="Lisco A."/>
            <person name="Sereti I."/>
            <person name="Gonzalez C.M."/>
            <person name="Androphy E.J."/>
            <person name="McBride A.A."/>
            <person name="Van Doorslaer K."/>
            <person name="Garcia F."/>
            <person name="Dvoretzky I."/>
            <person name="Liu J.S."/>
            <person name="Han J."/>
            <person name="Murphy P.M."/>
            <person name="McDermott D.H."/>
            <person name="Buck C.B."/>
        </authorList>
    </citation>
    <scope>NUCLEOTIDE SEQUENCE</scope>
    <source>
        <strain evidence="18">Gamma18_w34c34a</strain>
    </source>
</reference>
<sequence>MAGLQPTNLYLYCTLKKISLFNLRLPCVFCKNDLDFMSLADFYLKNLQLLYKGDTCYACCSVCLRVSAKYELENFFQCCVQPKYLTTICEKPLQCIFVRCIECYRLLDCMEKIDCCAADLPFCLVRGRWRNFCRNCIKKI</sequence>
<dbReference type="SUPFAM" id="SSF161229">
    <property type="entry name" value="E6 C-terminal domain-like"/>
    <property type="match status" value="2"/>
</dbReference>